<evidence type="ECO:0000313" key="3">
    <source>
        <dbReference type="Proteomes" id="UP000194137"/>
    </source>
</evidence>
<feature type="region of interest" description="Disordered" evidence="1">
    <location>
        <begin position="385"/>
        <end position="424"/>
    </location>
</feature>
<feature type="compositionally biased region" description="Basic and acidic residues" evidence="1">
    <location>
        <begin position="385"/>
        <end position="394"/>
    </location>
</feature>
<protein>
    <submittedName>
        <fullName evidence="2">Phage portal protein</fullName>
    </submittedName>
</protein>
<proteinExistence type="predicted"/>
<dbReference type="EMBL" id="CP021112">
    <property type="protein sequence ID" value="ARQ01893.1"/>
    <property type="molecule type" value="Genomic_DNA"/>
</dbReference>
<dbReference type="STRING" id="1235591.CAK95_24435"/>
<name>A0A1W6ZX51_9HYPH</name>
<gene>
    <name evidence="2" type="ORF">CAK95_24435</name>
</gene>
<dbReference type="NCBIfam" id="TIGR01537">
    <property type="entry name" value="portal_HK97"/>
    <property type="match status" value="1"/>
</dbReference>
<sequence>MALRWPWSQKSADVPRNAVQDSGGGVLITTSAELEQFLKDGQTTKAGPVVTAETAMREGPVYACVRILSGPPATLPLSIKRRLDARTREDASDTDLWKLWNRRPNRWQKPHQFKRMLMAHVLLRGNAVCLKVVSRGALKELIPLHPDRVEIKQKDDLSLSFEYTRKNGGKSFFTQDEIFHLYGLTLNGYSGVTPITYARETIGLALAQENYGASQFKNGMRASGVLTHPQKLGEESRKNIKASLDEYRAGGESEGKFLLLEEGMTQSQLKMTAQDTQWVESRKLSVRDIAMFFGVPPSMIGDNSGSDSNWGTGLEQKANGFVTFTLEDYLTMFEEGITIDLNSDPAIYAKYNRAALVKGDIKARWDAYVKGLQWGVYSPNEVRALEDQNPRKGGDIYYPPPNTAGGSNPDSETGEAGNDDPKTA</sequence>
<organism evidence="2 3">
    <name type="scientific">Pseudorhodoplanes sinuspersici</name>
    <dbReference type="NCBI Taxonomy" id="1235591"/>
    <lineage>
        <taxon>Bacteria</taxon>
        <taxon>Pseudomonadati</taxon>
        <taxon>Pseudomonadota</taxon>
        <taxon>Alphaproteobacteria</taxon>
        <taxon>Hyphomicrobiales</taxon>
        <taxon>Pseudorhodoplanes</taxon>
    </lineage>
</organism>
<dbReference type="Proteomes" id="UP000194137">
    <property type="component" value="Chromosome"/>
</dbReference>
<dbReference type="InterPro" id="IPR006427">
    <property type="entry name" value="Portal_HK97"/>
</dbReference>
<dbReference type="OrthoDB" id="7592047at2"/>
<evidence type="ECO:0000256" key="1">
    <source>
        <dbReference type="SAM" id="MobiDB-lite"/>
    </source>
</evidence>
<keyword evidence="3" id="KW-1185">Reference proteome</keyword>
<dbReference type="InterPro" id="IPR006944">
    <property type="entry name" value="Phage/GTA_portal"/>
</dbReference>
<reference evidence="2 3" key="1">
    <citation type="submission" date="2017-05" db="EMBL/GenBank/DDBJ databases">
        <title>Full genome sequence of Pseudorhodoplanes sinuspersici.</title>
        <authorList>
            <person name="Dastgheib S.M.M."/>
            <person name="Shavandi M."/>
            <person name="Tirandaz H."/>
        </authorList>
    </citation>
    <scope>NUCLEOTIDE SEQUENCE [LARGE SCALE GENOMIC DNA]</scope>
    <source>
        <strain evidence="2 3">RIPI110</strain>
    </source>
</reference>
<dbReference type="AlphaFoldDB" id="A0A1W6ZX51"/>
<dbReference type="RefSeq" id="WP_086090288.1">
    <property type="nucleotide sequence ID" value="NZ_CP021112.1"/>
</dbReference>
<dbReference type="Gene3D" id="1.20.1270.210">
    <property type="match status" value="1"/>
</dbReference>
<accession>A0A1W6ZX51</accession>
<dbReference type="Pfam" id="PF04860">
    <property type="entry name" value="Phage_portal"/>
    <property type="match status" value="1"/>
</dbReference>
<evidence type="ECO:0000313" key="2">
    <source>
        <dbReference type="EMBL" id="ARQ01893.1"/>
    </source>
</evidence>
<dbReference type="KEGG" id="psin:CAK95_24435"/>